<dbReference type="AlphaFoldDB" id="A0A542Y9A1"/>
<proteinExistence type="predicted"/>
<gene>
    <name evidence="1" type="ORF">FB468_2735</name>
</gene>
<dbReference type="EMBL" id="VFON01000001">
    <property type="protein sequence ID" value="TQL44669.1"/>
    <property type="molecule type" value="Genomic_DNA"/>
</dbReference>
<protein>
    <submittedName>
        <fullName evidence="1">Uncharacterized protein</fullName>
    </submittedName>
</protein>
<reference evidence="1 2" key="1">
    <citation type="submission" date="2019-06" db="EMBL/GenBank/DDBJ databases">
        <title>Sequencing the genomes of 1000 actinobacteria strains.</title>
        <authorList>
            <person name="Klenk H.-P."/>
        </authorList>
    </citation>
    <scope>NUCLEOTIDE SEQUENCE [LARGE SCALE GENOMIC DNA]</scope>
    <source>
        <strain evidence="1 2">DSM 8803</strain>
    </source>
</reference>
<evidence type="ECO:0000313" key="1">
    <source>
        <dbReference type="EMBL" id="TQL44669.1"/>
    </source>
</evidence>
<sequence>MTIGRLLYAEHTDTLIRAIGGKPATRPGFEYVAAAVAEHGLLLVDKRASHLVWVPSENILDVRLAEAAMLNGPARMCLEIIVSTESETVQIPFLAITEDSIIPRGMKEEALLELASSMTERLRRRRES</sequence>
<organism evidence="1 2">
    <name type="scientific">Leucobacter komagatae</name>
    <dbReference type="NCBI Taxonomy" id="55969"/>
    <lineage>
        <taxon>Bacteria</taxon>
        <taxon>Bacillati</taxon>
        <taxon>Actinomycetota</taxon>
        <taxon>Actinomycetes</taxon>
        <taxon>Micrococcales</taxon>
        <taxon>Microbacteriaceae</taxon>
        <taxon>Leucobacter</taxon>
    </lineage>
</organism>
<dbReference type="Proteomes" id="UP000319094">
    <property type="component" value="Unassembled WGS sequence"/>
</dbReference>
<comment type="caution">
    <text evidence="1">The sequence shown here is derived from an EMBL/GenBank/DDBJ whole genome shotgun (WGS) entry which is preliminary data.</text>
</comment>
<name>A0A542Y9A1_9MICO</name>
<evidence type="ECO:0000313" key="2">
    <source>
        <dbReference type="Proteomes" id="UP000319094"/>
    </source>
</evidence>
<keyword evidence="2" id="KW-1185">Reference proteome</keyword>
<accession>A0A542Y9A1</accession>